<keyword evidence="1" id="KW-1133">Transmembrane helix</keyword>
<evidence type="ECO:0008006" key="4">
    <source>
        <dbReference type="Google" id="ProtNLM"/>
    </source>
</evidence>
<keyword evidence="3" id="KW-1185">Reference proteome</keyword>
<dbReference type="EMBL" id="BJXJ01000073">
    <property type="protein sequence ID" value="GEM77617.1"/>
    <property type="molecule type" value="Genomic_DNA"/>
</dbReference>
<proteinExistence type="predicted"/>
<dbReference type="AlphaFoldDB" id="A0A511QK97"/>
<dbReference type="RefSeq" id="WP_039984005.1">
    <property type="nucleotide sequence ID" value="NZ_BAOJ01000502.1"/>
</dbReference>
<keyword evidence="1" id="KW-0472">Membrane</keyword>
<organism evidence="2 3">
    <name type="scientific">Vibrio sagamiensis NBRC 104589</name>
    <dbReference type="NCBI Taxonomy" id="1219064"/>
    <lineage>
        <taxon>Bacteria</taxon>
        <taxon>Pseudomonadati</taxon>
        <taxon>Pseudomonadota</taxon>
        <taxon>Gammaproteobacteria</taxon>
        <taxon>Vibrionales</taxon>
        <taxon>Vibrionaceae</taxon>
        <taxon>Vibrio</taxon>
    </lineage>
</organism>
<gene>
    <name evidence="2" type="ORF">VSA01S_37290</name>
</gene>
<evidence type="ECO:0000313" key="3">
    <source>
        <dbReference type="Proteomes" id="UP000321922"/>
    </source>
</evidence>
<evidence type="ECO:0000313" key="2">
    <source>
        <dbReference type="EMBL" id="GEM77617.1"/>
    </source>
</evidence>
<feature type="transmembrane region" description="Helical" evidence="1">
    <location>
        <begin position="151"/>
        <end position="175"/>
    </location>
</feature>
<feature type="transmembrane region" description="Helical" evidence="1">
    <location>
        <begin position="109"/>
        <end position="131"/>
    </location>
</feature>
<comment type="caution">
    <text evidence="2">The sequence shown here is derived from an EMBL/GenBank/DDBJ whole genome shotgun (WGS) entry which is preliminary data.</text>
</comment>
<accession>A0A511QK97</accession>
<protein>
    <recommendedName>
        <fullName evidence="4">Type II secretion system protein GspF domain-containing protein</fullName>
    </recommendedName>
</protein>
<keyword evidence="1" id="KW-0812">Transmembrane</keyword>
<feature type="transmembrane region" description="Helical" evidence="1">
    <location>
        <begin position="305"/>
        <end position="326"/>
    </location>
</feature>
<name>A0A511QK97_9VIBR</name>
<dbReference type="OrthoDB" id="5895881at2"/>
<sequence>MKKKAQLAMLDKIERLSNAGLKQKDIATLLKLHGSQDEKRAGEHCLTTIGRGQGFSLGLKSCLSESAYLCLSASENVGDFTQGLRDAIGALEVDEASGAALVKVFIKPLLGLSAALSMSAALAAFAFPMLAEQGPRQRWGVISSSAESFGLFWLNHGLTFIALLMIGIIVVTLSLSRYTGAARHWIDAWPVYRQYRYIQCTNLLTSVAHQILVGNSIKSALEHYDNHPSAYMNGHIKRMLSTISRGKTNVGVIFDSGLMDTAELDMLKMLSETGDAPIILKKSAEIHATQLLLEMSRLKTWGSRFLFLCVVLIVAWMALGAGTLAFDMATNLKLK</sequence>
<evidence type="ECO:0000256" key="1">
    <source>
        <dbReference type="SAM" id="Phobius"/>
    </source>
</evidence>
<dbReference type="Proteomes" id="UP000321922">
    <property type="component" value="Unassembled WGS sequence"/>
</dbReference>
<reference evidence="2 3" key="1">
    <citation type="submission" date="2019-07" db="EMBL/GenBank/DDBJ databases">
        <title>Whole genome shotgun sequence of Vibrio sagamiensis NBRC 104589.</title>
        <authorList>
            <person name="Hosoyama A."/>
            <person name="Uohara A."/>
            <person name="Ohji S."/>
            <person name="Ichikawa N."/>
        </authorList>
    </citation>
    <scope>NUCLEOTIDE SEQUENCE [LARGE SCALE GENOMIC DNA]</scope>
    <source>
        <strain evidence="2 3">NBRC 104589</strain>
    </source>
</reference>